<evidence type="ECO:0000313" key="2">
    <source>
        <dbReference type="EMBL" id="MBI4921022.1"/>
    </source>
</evidence>
<keyword evidence="1" id="KW-0732">Signal</keyword>
<evidence type="ECO:0000256" key="1">
    <source>
        <dbReference type="SAM" id="SignalP"/>
    </source>
</evidence>
<gene>
    <name evidence="2" type="ORF">HY834_04685</name>
</gene>
<dbReference type="AlphaFoldDB" id="A0A933NY32"/>
<comment type="caution">
    <text evidence="2">The sequence shown here is derived from an EMBL/GenBank/DDBJ whole genome shotgun (WGS) entry which is preliminary data.</text>
</comment>
<feature type="signal peptide" evidence="1">
    <location>
        <begin position="1"/>
        <end position="30"/>
    </location>
</feature>
<organism evidence="2 3">
    <name type="scientific">Devosia nanyangense</name>
    <dbReference type="NCBI Taxonomy" id="1228055"/>
    <lineage>
        <taxon>Bacteria</taxon>
        <taxon>Pseudomonadati</taxon>
        <taxon>Pseudomonadota</taxon>
        <taxon>Alphaproteobacteria</taxon>
        <taxon>Hyphomicrobiales</taxon>
        <taxon>Devosiaceae</taxon>
        <taxon>Devosia</taxon>
    </lineage>
</organism>
<evidence type="ECO:0000313" key="3">
    <source>
        <dbReference type="Proteomes" id="UP000782610"/>
    </source>
</evidence>
<feature type="chain" id="PRO_5037872162" evidence="1">
    <location>
        <begin position="31"/>
        <end position="376"/>
    </location>
</feature>
<dbReference type="Proteomes" id="UP000782610">
    <property type="component" value="Unassembled WGS sequence"/>
</dbReference>
<dbReference type="EMBL" id="JACRAF010000016">
    <property type="protein sequence ID" value="MBI4921022.1"/>
    <property type="molecule type" value="Genomic_DNA"/>
</dbReference>
<name>A0A933NY32_9HYPH</name>
<dbReference type="InterPro" id="IPR021293">
    <property type="entry name" value="DUF2865"/>
</dbReference>
<proteinExistence type="predicted"/>
<sequence>MTQASKSLLRLTVLCCAVLLFALDTTDALAQSRNCQALANTLQAIERSGDFQNLGDINDRTRQLQDAVQQAESKYVRDGCNAAAKRGEKLSSQCRAEARQVVKARDAFAKISQQADTGNAVAQQREAVLQEMARFNCNSRSRATVTENRGSLFDQLFDAFENGFDGISTRGDQFSGYAGYETVRTVCVRKVDGYYWPISYSTLIDYAPNDLTQCQEQCPGMDVDLYYYDNPGQEPEQMINLEGQPYASLPAAFAYRTSYDRANSCKTRVSYGSISLAALPDGTSRAMITYADLTFPLPIRDPRREMEVTVAPIATANYVNVPLPRPRPAAPGEEPKPVVVKQAAANDPVRIVQFGDKRVRIVGPDTPYAPTAAAGT</sequence>
<reference evidence="2" key="1">
    <citation type="submission" date="2020-07" db="EMBL/GenBank/DDBJ databases">
        <title>Huge and variable diversity of episymbiotic CPR bacteria and DPANN archaea in groundwater ecosystems.</title>
        <authorList>
            <person name="He C.Y."/>
            <person name="Keren R."/>
            <person name="Whittaker M."/>
            <person name="Farag I.F."/>
            <person name="Doudna J."/>
            <person name="Cate J.H.D."/>
            <person name="Banfield J.F."/>
        </authorList>
    </citation>
    <scope>NUCLEOTIDE SEQUENCE</scope>
    <source>
        <strain evidence="2">NC_groundwater_1586_Pr3_B-0.1um_66_15</strain>
    </source>
</reference>
<protein>
    <submittedName>
        <fullName evidence="2">DUF2865 domain-containing protein</fullName>
    </submittedName>
</protein>
<dbReference type="Pfam" id="PF11064">
    <property type="entry name" value="DUF2865"/>
    <property type="match status" value="1"/>
</dbReference>
<accession>A0A933NY32</accession>